<evidence type="ECO:0000256" key="2">
    <source>
        <dbReference type="ARBA" id="ARBA00004746"/>
    </source>
</evidence>
<evidence type="ECO:0000256" key="5">
    <source>
        <dbReference type="ARBA" id="ARBA00013187"/>
    </source>
</evidence>
<protein>
    <recommendedName>
        <fullName evidence="5">8-amino-7-oxononanoate synthase</fullName>
        <ecNumber evidence="5">2.3.1.47</ecNumber>
    </recommendedName>
    <alternativeName>
        <fullName evidence="9">7-keto-8-amino-pelargonic acid synthase</fullName>
    </alternativeName>
    <alternativeName>
        <fullName evidence="10">8-amino-7-ketopelargonate synthase</fullName>
    </alternativeName>
</protein>
<dbReference type="Gene3D" id="3.40.640.10">
    <property type="entry name" value="Type I PLP-dependent aspartate aminotransferase-like (Major domain)"/>
    <property type="match status" value="1"/>
</dbReference>
<dbReference type="EMBL" id="CP021886">
    <property type="protein sequence ID" value="AWI34436.1"/>
    <property type="molecule type" value="Genomic_DNA"/>
</dbReference>
<reference evidence="14 15" key="1">
    <citation type="submission" date="2017-06" db="EMBL/GenBank/DDBJ databases">
        <title>Complete genome of Helicobacter apodemus.</title>
        <authorList>
            <person name="Cho S."/>
        </authorList>
    </citation>
    <scope>NUCLEOTIDE SEQUENCE [LARGE SCALE GENOMIC DNA]</scope>
    <source>
        <strain evidence="15">SNUVETPUB-15-01</strain>
    </source>
</reference>
<comment type="similarity">
    <text evidence="3">Belongs to the class-II pyridoxal-phosphate-dependent aminotransferase family. BioF subfamily.</text>
</comment>
<evidence type="ECO:0000256" key="4">
    <source>
        <dbReference type="ARBA" id="ARBA00011738"/>
    </source>
</evidence>
<dbReference type="GO" id="GO:0008710">
    <property type="term" value="F:8-amino-7-oxononanoate synthase activity"/>
    <property type="evidence" value="ECO:0007669"/>
    <property type="project" value="UniProtKB-EC"/>
</dbReference>
<dbReference type="InterPro" id="IPR050087">
    <property type="entry name" value="AON_synthase_class-II"/>
</dbReference>
<dbReference type="EC" id="2.3.1.47" evidence="5"/>
<organism evidence="14 15">
    <name type="scientific">Helicobacter apodemus</name>
    <dbReference type="NCBI Taxonomy" id="135569"/>
    <lineage>
        <taxon>Bacteria</taxon>
        <taxon>Pseudomonadati</taxon>
        <taxon>Campylobacterota</taxon>
        <taxon>Epsilonproteobacteria</taxon>
        <taxon>Campylobacterales</taxon>
        <taxon>Helicobacteraceae</taxon>
        <taxon>Helicobacter</taxon>
    </lineage>
</organism>
<comment type="pathway">
    <text evidence="2">Cofactor biosynthesis; biotin biosynthesis.</text>
</comment>
<evidence type="ECO:0000256" key="11">
    <source>
        <dbReference type="ARBA" id="ARBA00047715"/>
    </source>
</evidence>
<evidence type="ECO:0000256" key="12">
    <source>
        <dbReference type="RuleBase" id="RU003693"/>
    </source>
</evidence>
<evidence type="ECO:0000256" key="10">
    <source>
        <dbReference type="ARBA" id="ARBA00033381"/>
    </source>
</evidence>
<name>A0A2U8FE72_9HELI</name>
<evidence type="ECO:0000256" key="7">
    <source>
        <dbReference type="ARBA" id="ARBA00022756"/>
    </source>
</evidence>
<dbReference type="RefSeq" id="WP_108911252.1">
    <property type="nucleotide sequence ID" value="NZ_CP021886.1"/>
</dbReference>
<evidence type="ECO:0000313" key="15">
    <source>
        <dbReference type="Proteomes" id="UP000244890"/>
    </source>
</evidence>
<evidence type="ECO:0000256" key="1">
    <source>
        <dbReference type="ARBA" id="ARBA00001933"/>
    </source>
</evidence>
<dbReference type="Gene3D" id="3.90.1150.10">
    <property type="entry name" value="Aspartate Aminotransferase, domain 1"/>
    <property type="match status" value="1"/>
</dbReference>
<evidence type="ECO:0000259" key="13">
    <source>
        <dbReference type="Pfam" id="PF00155"/>
    </source>
</evidence>
<evidence type="ECO:0000256" key="8">
    <source>
        <dbReference type="ARBA" id="ARBA00022898"/>
    </source>
</evidence>
<dbReference type="InterPro" id="IPR001917">
    <property type="entry name" value="Aminotrans_II_pyridoxalP_BS"/>
</dbReference>
<dbReference type="GO" id="GO:0009102">
    <property type="term" value="P:biotin biosynthetic process"/>
    <property type="evidence" value="ECO:0007669"/>
    <property type="project" value="UniProtKB-KW"/>
</dbReference>
<comment type="cofactor">
    <cofactor evidence="1 12">
        <name>pyridoxal 5'-phosphate</name>
        <dbReference type="ChEBI" id="CHEBI:597326"/>
    </cofactor>
</comment>
<dbReference type="PANTHER" id="PTHR13693:SF100">
    <property type="entry name" value="8-AMINO-7-OXONONANOATE SYNTHASE"/>
    <property type="match status" value="1"/>
</dbReference>
<dbReference type="OrthoDB" id="9807157at2"/>
<dbReference type="PROSITE" id="PS00599">
    <property type="entry name" value="AA_TRANSFER_CLASS_2"/>
    <property type="match status" value="1"/>
</dbReference>
<dbReference type="PANTHER" id="PTHR13693">
    <property type="entry name" value="CLASS II AMINOTRANSFERASE/8-AMINO-7-OXONONANOATE SYNTHASE"/>
    <property type="match status" value="1"/>
</dbReference>
<keyword evidence="6" id="KW-0808">Transferase</keyword>
<dbReference type="InterPro" id="IPR015422">
    <property type="entry name" value="PyrdxlP-dep_Trfase_small"/>
</dbReference>
<dbReference type="SUPFAM" id="SSF53383">
    <property type="entry name" value="PLP-dependent transferases"/>
    <property type="match status" value="1"/>
</dbReference>
<dbReference type="InterPro" id="IPR015421">
    <property type="entry name" value="PyrdxlP-dep_Trfase_major"/>
</dbReference>
<dbReference type="KEGG" id="had:CDV25_06430"/>
<evidence type="ECO:0000256" key="6">
    <source>
        <dbReference type="ARBA" id="ARBA00022679"/>
    </source>
</evidence>
<evidence type="ECO:0000256" key="3">
    <source>
        <dbReference type="ARBA" id="ARBA00010008"/>
    </source>
</evidence>
<comment type="subunit">
    <text evidence="4">Homodimer.</text>
</comment>
<dbReference type="GO" id="GO:0030170">
    <property type="term" value="F:pyridoxal phosphate binding"/>
    <property type="evidence" value="ECO:0007669"/>
    <property type="project" value="InterPro"/>
</dbReference>
<dbReference type="InterPro" id="IPR015424">
    <property type="entry name" value="PyrdxlP-dep_Trfase"/>
</dbReference>
<accession>A0A2U8FE72</accession>
<evidence type="ECO:0000313" key="14">
    <source>
        <dbReference type="EMBL" id="AWI34436.1"/>
    </source>
</evidence>
<dbReference type="Pfam" id="PF00155">
    <property type="entry name" value="Aminotran_1_2"/>
    <property type="match status" value="1"/>
</dbReference>
<dbReference type="AlphaFoldDB" id="A0A2U8FE72"/>
<keyword evidence="7" id="KW-0093">Biotin biosynthesis</keyword>
<comment type="catalytic activity">
    <reaction evidence="11">
        <text>6-carboxyhexanoyl-[ACP] + L-alanine + H(+) = (8S)-8-amino-7-oxononanoate + holo-[ACP] + CO2</text>
        <dbReference type="Rhea" id="RHEA:42288"/>
        <dbReference type="Rhea" id="RHEA-COMP:9685"/>
        <dbReference type="Rhea" id="RHEA-COMP:9955"/>
        <dbReference type="ChEBI" id="CHEBI:15378"/>
        <dbReference type="ChEBI" id="CHEBI:16526"/>
        <dbReference type="ChEBI" id="CHEBI:57972"/>
        <dbReference type="ChEBI" id="CHEBI:64479"/>
        <dbReference type="ChEBI" id="CHEBI:78846"/>
        <dbReference type="ChEBI" id="CHEBI:149468"/>
        <dbReference type="EC" id="2.3.1.47"/>
    </reaction>
</comment>
<sequence>MQQILNLLTSLNNQANYRTLTPQQHKNLEISYNQKWLLNLASNDYLNLASNENLKESFLDSEIFRKNCFFSASSSRSLSGNFEIYAIFEEFLESLFDKKALLFNSGYHANIGVISSLNHLKNVLFLVDKSIHASHIDGLKSFKKLNFKRFLHNDMQSLTNLLEKYHNHYEAIFILSEGIFSIEGDFAKLQNLIGLKHRFKNVYLYLDEAHSIGSFGDNGLGLAHSLNCLKDIDFLILTFGKAIGSVGACVLCNQTFKEYFINTARSLIYSTALPPLNVAMSYFIFSRLHSFKKQRKALKTLSLNFKSSLEGLELFEVLGDYNILSIVLKENQKTIFFQQKLQECGFFLPAIKPPTTAKNRACLRISLCANIPQERLEILIKSLLKINNEYLSKYKK</sequence>
<dbReference type="Proteomes" id="UP000244890">
    <property type="component" value="Chromosome"/>
</dbReference>
<evidence type="ECO:0000256" key="9">
    <source>
        <dbReference type="ARBA" id="ARBA00032610"/>
    </source>
</evidence>
<proteinExistence type="inferred from homology"/>
<gene>
    <name evidence="14" type="ORF">CDV25_06430</name>
</gene>
<feature type="domain" description="Aminotransferase class I/classII large" evidence="13">
    <location>
        <begin position="38"/>
        <end position="383"/>
    </location>
</feature>
<keyword evidence="8 12" id="KW-0663">Pyridoxal phosphate</keyword>
<dbReference type="InterPro" id="IPR004839">
    <property type="entry name" value="Aminotransferase_I/II_large"/>
</dbReference>